<reference evidence="11" key="1">
    <citation type="journal article" date="2021" name="PeerJ">
        <title>Extensive microbial diversity within the chicken gut microbiome revealed by metagenomics and culture.</title>
        <authorList>
            <person name="Gilroy R."/>
            <person name="Ravi A."/>
            <person name="Getino M."/>
            <person name="Pursley I."/>
            <person name="Horton D.L."/>
            <person name="Alikhan N.F."/>
            <person name="Baker D."/>
            <person name="Gharbi K."/>
            <person name="Hall N."/>
            <person name="Watson M."/>
            <person name="Adriaenssens E.M."/>
            <person name="Foster-Nyarko E."/>
            <person name="Jarju S."/>
            <person name="Secka A."/>
            <person name="Antonio M."/>
            <person name="Oren A."/>
            <person name="Chaudhuri R.R."/>
            <person name="La Ragione R."/>
            <person name="Hildebrand F."/>
            <person name="Pallen M.J."/>
        </authorList>
    </citation>
    <scope>NUCLEOTIDE SEQUENCE</scope>
    <source>
        <strain evidence="11">CHK179-7159</strain>
    </source>
</reference>
<comment type="PTM">
    <text evidence="9">Transiently phosphorylated on a His residue during the reaction cycle. Phosphorylation strongly increases the affinity for substrates and increases the rate of nicotinate D-ribonucleotide production. Dephosphorylation regenerates the low-affinity form of the enzyme, leading to product release.</text>
</comment>
<gene>
    <name evidence="11" type="primary">pncB</name>
    <name evidence="11" type="ORF">H9717_15440</name>
</gene>
<keyword evidence="11" id="KW-0328">Glycosyltransferase</keyword>
<evidence type="ECO:0000256" key="2">
    <source>
        <dbReference type="ARBA" id="ARBA00010897"/>
    </source>
</evidence>
<dbReference type="Gene3D" id="3.20.140.10">
    <property type="entry name" value="nicotinate phosphoribosyltransferase"/>
    <property type="match status" value="1"/>
</dbReference>
<sequence length="206" mass="23111">MQTRNLTLMTDLYELTMMQGYFRNMDRNETVIFDAFYRNNPMESGYAICAGLQQVIEYIENLHFGEEELSYLRSLGIFDEDFLDYLKTFRFSGSVYAIPEGSVMFPREPMIKVIAPIMEAQLVETAILNIVNHQSLIATKTSRVCYAARGDGIMEFGLRRAQGPDAGIYGARAAMIGGCIGTSNVLAGQMFDVPVKGTHAHSWIMS</sequence>
<accession>A0A9D2L0C4</accession>
<dbReference type="SUPFAM" id="SSF51690">
    <property type="entry name" value="Nicotinate/Quinolinate PRTase C-terminal domain-like"/>
    <property type="match status" value="1"/>
</dbReference>
<dbReference type="Proteomes" id="UP000886858">
    <property type="component" value="Unassembled WGS sequence"/>
</dbReference>
<dbReference type="Gene3D" id="3.20.20.70">
    <property type="entry name" value="Aldolase class I"/>
    <property type="match status" value="1"/>
</dbReference>
<comment type="catalytic activity">
    <reaction evidence="8 9">
        <text>5-phospho-alpha-D-ribose 1-diphosphate + nicotinate + ATP + H2O = nicotinate beta-D-ribonucleotide + ADP + phosphate + diphosphate</text>
        <dbReference type="Rhea" id="RHEA:36163"/>
        <dbReference type="ChEBI" id="CHEBI:15377"/>
        <dbReference type="ChEBI" id="CHEBI:30616"/>
        <dbReference type="ChEBI" id="CHEBI:32544"/>
        <dbReference type="ChEBI" id="CHEBI:33019"/>
        <dbReference type="ChEBI" id="CHEBI:43474"/>
        <dbReference type="ChEBI" id="CHEBI:57502"/>
        <dbReference type="ChEBI" id="CHEBI:58017"/>
        <dbReference type="ChEBI" id="CHEBI:456216"/>
        <dbReference type="EC" id="6.3.4.21"/>
    </reaction>
</comment>
<dbReference type="NCBIfam" id="TIGR01513">
    <property type="entry name" value="NAPRTase_put"/>
    <property type="match status" value="1"/>
</dbReference>
<reference evidence="11" key="2">
    <citation type="submission" date="2021-04" db="EMBL/GenBank/DDBJ databases">
        <authorList>
            <person name="Gilroy R."/>
        </authorList>
    </citation>
    <scope>NUCLEOTIDE SEQUENCE</scope>
    <source>
        <strain evidence="11">CHK179-7159</strain>
    </source>
</reference>
<comment type="caution">
    <text evidence="11">The sequence shown here is derived from an EMBL/GenBank/DDBJ whole genome shotgun (WGS) entry which is preliminary data.</text>
</comment>
<dbReference type="AlphaFoldDB" id="A0A9D2L0C4"/>
<comment type="pathway">
    <text evidence="1 9">Cofactor biosynthesis; NAD(+) biosynthesis; nicotinate D-ribonucleotide from nicotinate: step 1/1.</text>
</comment>
<proteinExistence type="inferred from homology"/>
<evidence type="ECO:0000259" key="10">
    <source>
        <dbReference type="Pfam" id="PF17767"/>
    </source>
</evidence>
<evidence type="ECO:0000256" key="7">
    <source>
        <dbReference type="ARBA" id="ARBA00022679"/>
    </source>
</evidence>
<feature type="non-terminal residue" evidence="11">
    <location>
        <position position="206"/>
    </location>
</feature>
<evidence type="ECO:0000313" key="12">
    <source>
        <dbReference type="Proteomes" id="UP000886858"/>
    </source>
</evidence>
<dbReference type="GO" id="GO:0034355">
    <property type="term" value="P:NAD+ biosynthetic process via the salvage pathway"/>
    <property type="evidence" value="ECO:0007669"/>
    <property type="project" value="TreeGrafter"/>
</dbReference>
<dbReference type="SUPFAM" id="SSF54675">
    <property type="entry name" value="Nicotinate/Quinolinate PRTase N-terminal domain-like"/>
    <property type="match status" value="1"/>
</dbReference>
<evidence type="ECO:0000256" key="8">
    <source>
        <dbReference type="ARBA" id="ARBA00048668"/>
    </source>
</evidence>
<evidence type="ECO:0000256" key="6">
    <source>
        <dbReference type="ARBA" id="ARBA00022642"/>
    </source>
</evidence>
<dbReference type="InterPro" id="IPR013785">
    <property type="entry name" value="Aldolase_TIM"/>
</dbReference>
<dbReference type="GO" id="GO:0005829">
    <property type="term" value="C:cytosol"/>
    <property type="evidence" value="ECO:0007669"/>
    <property type="project" value="TreeGrafter"/>
</dbReference>
<evidence type="ECO:0000256" key="4">
    <source>
        <dbReference type="ARBA" id="ARBA00022553"/>
    </source>
</evidence>
<feature type="domain" description="Nicotinate phosphoribosyltransferase N-terminal" evidence="10">
    <location>
        <begin position="8"/>
        <end position="132"/>
    </location>
</feature>
<protein>
    <recommendedName>
        <fullName evidence="3 9">Nicotinate phosphoribosyltransferase</fullName>
        <ecNumber evidence="3 9">6.3.4.21</ecNumber>
    </recommendedName>
</protein>
<dbReference type="GO" id="GO:0016757">
    <property type="term" value="F:glycosyltransferase activity"/>
    <property type="evidence" value="ECO:0007669"/>
    <property type="project" value="UniProtKB-KW"/>
</dbReference>
<keyword evidence="4" id="KW-0597">Phosphoprotein</keyword>
<name>A0A9D2L0C4_9FIRM</name>
<dbReference type="PANTHER" id="PTHR11098">
    <property type="entry name" value="NICOTINATE PHOSPHORIBOSYLTRANSFERASE"/>
    <property type="match status" value="1"/>
</dbReference>
<keyword evidence="6 9" id="KW-0662">Pyridine nucleotide biosynthesis</keyword>
<dbReference type="InterPro" id="IPR006405">
    <property type="entry name" value="Nic_PRibTrfase_pncB"/>
</dbReference>
<dbReference type="InterPro" id="IPR036068">
    <property type="entry name" value="Nicotinate_pribotase-like_C"/>
</dbReference>
<dbReference type="PANTHER" id="PTHR11098:SF1">
    <property type="entry name" value="NICOTINATE PHOSPHORIBOSYLTRANSFERASE"/>
    <property type="match status" value="1"/>
</dbReference>
<dbReference type="EC" id="6.3.4.21" evidence="3 9"/>
<evidence type="ECO:0000256" key="9">
    <source>
        <dbReference type="RuleBase" id="RU365100"/>
    </source>
</evidence>
<evidence type="ECO:0000313" key="11">
    <source>
        <dbReference type="EMBL" id="HJA94482.1"/>
    </source>
</evidence>
<dbReference type="Pfam" id="PF17767">
    <property type="entry name" value="NAPRTase_N"/>
    <property type="match status" value="1"/>
</dbReference>
<evidence type="ECO:0000256" key="3">
    <source>
        <dbReference type="ARBA" id="ARBA00013236"/>
    </source>
</evidence>
<evidence type="ECO:0000256" key="5">
    <source>
        <dbReference type="ARBA" id="ARBA00022598"/>
    </source>
</evidence>
<comment type="function">
    <text evidence="9">Catalyzes the first step in the biosynthesis of NAD from nicotinic acid, the ATP-dependent synthesis of beta-nicotinate D-ribonucleotide from nicotinate and 5-phospho-D-ribose 1-phosphate.</text>
</comment>
<keyword evidence="5 9" id="KW-0436">Ligase</keyword>
<organism evidence="11 12">
    <name type="scientific">Candidatus Eisenbergiella merdipullorum</name>
    <dbReference type="NCBI Taxonomy" id="2838553"/>
    <lineage>
        <taxon>Bacteria</taxon>
        <taxon>Bacillati</taxon>
        <taxon>Bacillota</taxon>
        <taxon>Clostridia</taxon>
        <taxon>Lachnospirales</taxon>
        <taxon>Lachnospiraceae</taxon>
        <taxon>Eisenbergiella</taxon>
    </lineage>
</organism>
<comment type="similarity">
    <text evidence="2 9">Belongs to the NAPRTase family.</text>
</comment>
<dbReference type="EMBL" id="DWYY01000176">
    <property type="protein sequence ID" value="HJA94482.1"/>
    <property type="molecule type" value="Genomic_DNA"/>
</dbReference>
<evidence type="ECO:0000256" key="1">
    <source>
        <dbReference type="ARBA" id="ARBA00004952"/>
    </source>
</evidence>
<dbReference type="InterPro" id="IPR007229">
    <property type="entry name" value="Nic_PRibTrfase-Fam"/>
</dbReference>
<dbReference type="GO" id="GO:0004516">
    <property type="term" value="F:nicotinate phosphoribosyltransferase activity"/>
    <property type="evidence" value="ECO:0007669"/>
    <property type="project" value="UniProtKB-UniRule"/>
</dbReference>
<dbReference type="InterPro" id="IPR040727">
    <property type="entry name" value="NAPRTase_N"/>
</dbReference>
<keyword evidence="7 9" id="KW-0808">Transferase</keyword>